<dbReference type="AlphaFoldDB" id="A0AAD0I8K2"/>
<feature type="transmembrane region" description="Helical" evidence="2">
    <location>
        <begin position="7"/>
        <end position="29"/>
    </location>
</feature>
<keyword evidence="2" id="KW-1133">Transmembrane helix</keyword>
<gene>
    <name evidence="3" type="ORF">DA456_05075</name>
</gene>
<accession>A0AAD0I8K2</accession>
<evidence type="ECO:0000256" key="1">
    <source>
        <dbReference type="SAM" id="MobiDB-lite"/>
    </source>
</evidence>
<feature type="transmembrane region" description="Helical" evidence="2">
    <location>
        <begin position="49"/>
        <end position="72"/>
    </location>
</feature>
<keyword evidence="2" id="KW-0812">Transmembrane</keyword>
<feature type="transmembrane region" description="Helical" evidence="2">
    <location>
        <begin position="151"/>
        <end position="174"/>
    </location>
</feature>
<organism evidence="3 4">
    <name type="scientific">Pseudomonas syringae pv. atrofaciens</name>
    <dbReference type="NCBI Taxonomy" id="192087"/>
    <lineage>
        <taxon>Bacteria</taxon>
        <taxon>Pseudomonadati</taxon>
        <taxon>Pseudomonadota</taxon>
        <taxon>Gammaproteobacteria</taxon>
        <taxon>Pseudomonadales</taxon>
        <taxon>Pseudomonadaceae</taxon>
        <taxon>Pseudomonas</taxon>
        <taxon>Pseudomonas syringae</taxon>
    </lineage>
</organism>
<dbReference type="Proteomes" id="UP000240475">
    <property type="component" value="Chromosome"/>
</dbReference>
<dbReference type="RefSeq" id="WP_029573434.1">
    <property type="nucleotide sequence ID" value="NZ_CP028490.1"/>
</dbReference>
<sequence length="262" mass="28250">MPTGKKIITFLVSTAAVFGPLSYLFFALFESARLSYFGAPTEFLQISSFGVLPMVDAIYPALLVTLLLAGLLIGYARLPGSYRYAMAGGVVTYILLVFWYVSLDLRWQWVWGIATMLAAFGTVAINRPLLEIGNEDVGKPAKQLSLTERHTLLMFKGLISCVVILGLVGIWSAVGEKKAATQKLYWVTDKDVILGFYGDLVLTGELNGSKVGPSFKIIELKSVPQALRLSDIGPLSRTPAVAAASVSPTAAAPSDRKSLPSQ</sequence>
<reference evidence="3 4" key="1">
    <citation type="submission" date="2018-04" db="EMBL/GenBank/DDBJ databases">
        <authorList>
            <person name="Cha J.-S."/>
        </authorList>
    </citation>
    <scope>NUCLEOTIDE SEQUENCE [LARGE SCALE GENOMIC DNA]</scope>
    <source>
        <strain evidence="3 4">LMG5095</strain>
    </source>
</reference>
<feature type="transmembrane region" description="Helical" evidence="2">
    <location>
        <begin position="84"/>
        <end position="103"/>
    </location>
</feature>
<feature type="compositionally biased region" description="Low complexity" evidence="1">
    <location>
        <begin position="241"/>
        <end position="253"/>
    </location>
</feature>
<evidence type="ECO:0000256" key="2">
    <source>
        <dbReference type="SAM" id="Phobius"/>
    </source>
</evidence>
<name>A0AAD0I8K2_PSESX</name>
<dbReference type="EMBL" id="CP028490">
    <property type="protein sequence ID" value="AVX22809.1"/>
    <property type="molecule type" value="Genomic_DNA"/>
</dbReference>
<keyword evidence="2" id="KW-0472">Membrane</keyword>
<feature type="region of interest" description="Disordered" evidence="1">
    <location>
        <begin position="241"/>
        <end position="262"/>
    </location>
</feature>
<feature type="transmembrane region" description="Helical" evidence="2">
    <location>
        <begin position="109"/>
        <end position="130"/>
    </location>
</feature>
<protein>
    <submittedName>
        <fullName evidence="3">Uncharacterized protein</fullName>
    </submittedName>
</protein>
<proteinExistence type="predicted"/>
<evidence type="ECO:0000313" key="4">
    <source>
        <dbReference type="Proteomes" id="UP000240475"/>
    </source>
</evidence>
<evidence type="ECO:0000313" key="3">
    <source>
        <dbReference type="EMBL" id="AVX22809.1"/>
    </source>
</evidence>